<evidence type="ECO:0000313" key="3">
    <source>
        <dbReference type="Proteomes" id="UP000277580"/>
    </source>
</evidence>
<accession>A0A3N4KVN8</accession>
<protein>
    <submittedName>
        <fullName evidence="2">Uncharacterized protein</fullName>
    </submittedName>
</protein>
<dbReference type="Proteomes" id="UP000277580">
    <property type="component" value="Unassembled WGS sequence"/>
</dbReference>
<sequence length="340" mass="37466">MNPFKRTRQALPPDSVMTNIMIVTIKIANDGTTTTKTEFKTRKAQFPDPVDRSYLPENNTTDPLLLLPGTVTTITTEVSVRRPMLGFGDTESFTNVTTSTVPLTENRARKSSLVLAAAVKEEYRESPALESPGTPEPPATPEPPMTPEPPTTPGTVIDDAIPSPSIRSPSRLMSLENLGYYSATDDPTPSSPPMRPLPRLMSFDNLNNLEPPQEKLKLSLRAVNSGMEGYQYNYVHHDCTIEVFRNLPLSLETIGKKVLEETKWSPDIHFEEIGLGPSSWREGMVLLEPDQSTLMVANLDGKVPSDIGLRNGDSLIIWGVKSEEGLPAKQRSRTPVLDSI</sequence>
<feature type="region of interest" description="Disordered" evidence="1">
    <location>
        <begin position="123"/>
        <end position="169"/>
    </location>
</feature>
<dbReference type="OrthoDB" id="5387449at2759"/>
<keyword evidence="3" id="KW-1185">Reference proteome</keyword>
<dbReference type="AlphaFoldDB" id="A0A3N4KVN8"/>
<organism evidence="2 3">
    <name type="scientific">Morchella conica CCBAS932</name>
    <dbReference type="NCBI Taxonomy" id="1392247"/>
    <lineage>
        <taxon>Eukaryota</taxon>
        <taxon>Fungi</taxon>
        <taxon>Dikarya</taxon>
        <taxon>Ascomycota</taxon>
        <taxon>Pezizomycotina</taxon>
        <taxon>Pezizomycetes</taxon>
        <taxon>Pezizales</taxon>
        <taxon>Morchellaceae</taxon>
        <taxon>Morchella</taxon>
    </lineage>
</organism>
<gene>
    <name evidence="2" type="ORF">P167DRAFT_604062</name>
</gene>
<dbReference type="InParanoid" id="A0A3N4KVN8"/>
<evidence type="ECO:0000256" key="1">
    <source>
        <dbReference type="SAM" id="MobiDB-lite"/>
    </source>
</evidence>
<proteinExistence type="predicted"/>
<reference evidence="2 3" key="1">
    <citation type="journal article" date="2018" name="Nat. Ecol. Evol.">
        <title>Pezizomycetes genomes reveal the molecular basis of ectomycorrhizal truffle lifestyle.</title>
        <authorList>
            <person name="Murat C."/>
            <person name="Payen T."/>
            <person name="Noel B."/>
            <person name="Kuo A."/>
            <person name="Morin E."/>
            <person name="Chen J."/>
            <person name="Kohler A."/>
            <person name="Krizsan K."/>
            <person name="Balestrini R."/>
            <person name="Da Silva C."/>
            <person name="Montanini B."/>
            <person name="Hainaut M."/>
            <person name="Levati E."/>
            <person name="Barry K.W."/>
            <person name="Belfiori B."/>
            <person name="Cichocki N."/>
            <person name="Clum A."/>
            <person name="Dockter R.B."/>
            <person name="Fauchery L."/>
            <person name="Guy J."/>
            <person name="Iotti M."/>
            <person name="Le Tacon F."/>
            <person name="Lindquist E.A."/>
            <person name="Lipzen A."/>
            <person name="Malagnac F."/>
            <person name="Mello A."/>
            <person name="Molinier V."/>
            <person name="Miyauchi S."/>
            <person name="Poulain J."/>
            <person name="Riccioni C."/>
            <person name="Rubini A."/>
            <person name="Sitrit Y."/>
            <person name="Splivallo R."/>
            <person name="Traeger S."/>
            <person name="Wang M."/>
            <person name="Zifcakova L."/>
            <person name="Wipf D."/>
            <person name="Zambonelli A."/>
            <person name="Paolocci F."/>
            <person name="Nowrousian M."/>
            <person name="Ottonello S."/>
            <person name="Baldrian P."/>
            <person name="Spatafora J.W."/>
            <person name="Henrissat B."/>
            <person name="Nagy L.G."/>
            <person name="Aury J.M."/>
            <person name="Wincker P."/>
            <person name="Grigoriev I.V."/>
            <person name="Bonfante P."/>
            <person name="Martin F.M."/>
        </authorList>
    </citation>
    <scope>NUCLEOTIDE SEQUENCE [LARGE SCALE GENOMIC DNA]</scope>
    <source>
        <strain evidence="2 3">CCBAS932</strain>
    </source>
</reference>
<feature type="compositionally biased region" description="Pro residues" evidence="1">
    <location>
        <begin position="134"/>
        <end position="152"/>
    </location>
</feature>
<dbReference type="EMBL" id="ML119117">
    <property type="protein sequence ID" value="RPB14623.1"/>
    <property type="molecule type" value="Genomic_DNA"/>
</dbReference>
<evidence type="ECO:0000313" key="2">
    <source>
        <dbReference type="EMBL" id="RPB14623.1"/>
    </source>
</evidence>
<name>A0A3N4KVN8_9PEZI</name>